<sequence>MLEIITIVAICIISYYTSKFLVKLISRKITFQKGDGPISNNYFLAFGVPIVTFIVADIAKNYFSVDYNLLESTAIIVLILTIFYGILFLIFERKSKEFAFSLLLGSVYLLISGAVLLIAY</sequence>
<evidence type="ECO:0000256" key="1">
    <source>
        <dbReference type="SAM" id="Phobius"/>
    </source>
</evidence>
<dbReference type="EMBL" id="CAKJTJ010000004">
    <property type="protein sequence ID" value="CAG9620373.1"/>
    <property type="molecule type" value="Genomic_DNA"/>
</dbReference>
<name>A0ABM8YKI4_9BACI</name>
<keyword evidence="1" id="KW-0472">Membrane</keyword>
<feature type="transmembrane region" description="Helical" evidence="1">
    <location>
        <begin position="98"/>
        <end position="119"/>
    </location>
</feature>
<comment type="caution">
    <text evidence="2">The sequence shown here is derived from an EMBL/GenBank/DDBJ whole genome shotgun (WGS) entry which is preliminary data.</text>
</comment>
<dbReference type="RefSeq" id="WP_230500304.1">
    <property type="nucleotide sequence ID" value="NZ_CAKJTJ010000004.1"/>
</dbReference>
<evidence type="ECO:0000313" key="2">
    <source>
        <dbReference type="EMBL" id="CAG9620373.1"/>
    </source>
</evidence>
<keyword evidence="1" id="KW-0812">Transmembrane</keyword>
<gene>
    <name evidence="2" type="ORF">BACCIP111883_01141</name>
</gene>
<organism evidence="2 3">
    <name type="scientific">Sutcliffiella rhizosphaerae</name>
    <dbReference type="NCBI Taxonomy" id="2880967"/>
    <lineage>
        <taxon>Bacteria</taxon>
        <taxon>Bacillati</taxon>
        <taxon>Bacillota</taxon>
        <taxon>Bacilli</taxon>
        <taxon>Bacillales</taxon>
        <taxon>Bacillaceae</taxon>
        <taxon>Sutcliffiella</taxon>
    </lineage>
</organism>
<keyword evidence="3" id="KW-1185">Reference proteome</keyword>
<accession>A0ABM8YKI4</accession>
<feature type="transmembrane region" description="Helical" evidence="1">
    <location>
        <begin position="42"/>
        <end position="63"/>
    </location>
</feature>
<protein>
    <submittedName>
        <fullName evidence="2">Uncharacterized protein</fullName>
    </submittedName>
</protein>
<feature type="transmembrane region" description="Helical" evidence="1">
    <location>
        <begin position="69"/>
        <end position="91"/>
    </location>
</feature>
<evidence type="ECO:0000313" key="3">
    <source>
        <dbReference type="Proteomes" id="UP000789833"/>
    </source>
</evidence>
<feature type="transmembrane region" description="Helical" evidence="1">
    <location>
        <begin position="6"/>
        <end position="22"/>
    </location>
</feature>
<keyword evidence="1" id="KW-1133">Transmembrane helix</keyword>
<proteinExistence type="predicted"/>
<dbReference type="Proteomes" id="UP000789833">
    <property type="component" value="Unassembled WGS sequence"/>
</dbReference>
<reference evidence="2 3" key="1">
    <citation type="submission" date="2021-10" db="EMBL/GenBank/DDBJ databases">
        <authorList>
            <person name="Criscuolo A."/>
        </authorList>
    </citation>
    <scope>NUCLEOTIDE SEQUENCE [LARGE SCALE GENOMIC DNA]</scope>
    <source>
        <strain evidence="3">CIP 111883</strain>
    </source>
</reference>